<name>A0ABX0QKI7_9BACT</name>
<dbReference type="InterPro" id="IPR049874">
    <property type="entry name" value="ROK_cs"/>
</dbReference>
<keyword evidence="3" id="KW-1185">Reference proteome</keyword>
<dbReference type="SUPFAM" id="SSF46785">
    <property type="entry name" value="Winged helix' DNA-binding domain"/>
    <property type="match status" value="1"/>
</dbReference>
<evidence type="ECO:0000313" key="2">
    <source>
        <dbReference type="EMBL" id="NID12969.1"/>
    </source>
</evidence>
<dbReference type="Gene3D" id="1.10.10.10">
    <property type="entry name" value="Winged helix-like DNA-binding domain superfamily/Winged helix DNA-binding domain"/>
    <property type="match status" value="1"/>
</dbReference>
<sequence length="403" mass="43357">MYEQRVVSIIDTKKNKLKRRIIAELYESNSRTIAQLASSVHTSVPSVTGLIDELTSANWVCSIGTGTAQMGRKPSLFALKPDHYVTIVIDITVHDTKLLVIDLANQVLHRLDMDLRLGESSSFVGELREPLQELAHQLQADALTVIGVGATMPGLVNPELGFNFTHPELNQPGQSLSSLFASLFDAPIFFINDTKSILFGEARFGLAQGKKHVISINIDWGIGLGVMINGEIIQGTSGFAGELGHIQIKADGELCTCGKIGCLDTLTSASSLIRRARLGLAQGQPSGLADAGPDNVTIESIIQKANTGDGFCLGLLRNAGSELGRGLAIAVHLFNPELIIVNGVLAKAATAITQPIEQALIDHCLPDYQNSLTIRLSKLGEMAKLYGTHAYVLQRLLDHEQIP</sequence>
<dbReference type="InterPro" id="IPR036388">
    <property type="entry name" value="WH-like_DNA-bd_sf"/>
</dbReference>
<dbReference type="PROSITE" id="PS01125">
    <property type="entry name" value="ROK"/>
    <property type="match status" value="1"/>
</dbReference>
<dbReference type="EMBL" id="WAEL01000009">
    <property type="protein sequence ID" value="NID12969.1"/>
    <property type="molecule type" value="Genomic_DNA"/>
</dbReference>
<protein>
    <submittedName>
        <fullName evidence="2">ROK family protein</fullName>
    </submittedName>
</protein>
<evidence type="ECO:0000256" key="1">
    <source>
        <dbReference type="ARBA" id="ARBA00006479"/>
    </source>
</evidence>
<dbReference type="PANTHER" id="PTHR18964">
    <property type="entry name" value="ROK (REPRESSOR, ORF, KINASE) FAMILY"/>
    <property type="match status" value="1"/>
</dbReference>
<dbReference type="InterPro" id="IPR043129">
    <property type="entry name" value="ATPase_NBD"/>
</dbReference>
<dbReference type="InterPro" id="IPR036390">
    <property type="entry name" value="WH_DNA-bd_sf"/>
</dbReference>
<gene>
    <name evidence="2" type="ORF">F7231_22550</name>
</gene>
<dbReference type="SUPFAM" id="SSF53067">
    <property type="entry name" value="Actin-like ATPase domain"/>
    <property type="match status" value="2"/>
</dbReference>
<comment type="caution">
    <text evidence="2">The sequence shown here is derived from an EMBL/GenBank/DDBJ whole genome shotgun (WGS) entry which is preliminary data.</text>
</comment>
<dbReference type="Pfam" id="PF00480">
    <property type="entry name" value="ROK"/>
    <property type="match status" value="1"/>
</dbReference>
<dbReference type="InterPro" id="IPR000600">
    <property type="entry name" value="ROK"/>
</dbReference>
<dbReference type="PANTHER" id="PTHR18964:SF149">
    <property type="entry name" value="BIFUNCTIONAL UDP-N-ACETYLGLUCOSAMINE 2-EPIMERASE_N-ACETYLMANNOSAMINE KINASE"/>
    <property type="match status" value="1"/>
</dbReference>
<organism evidence="2 3">
    <name type="scientific">Fibrivirga algicola</name>
    <dbReference type="NCBI Taxonomy" id="2950420"/>
    <lineage>
        <taxon>Bacteria</taxon>
        <taxon>Pseudomonadati</taxon>
        <taxon>Bacteroidota</taxon>
        <taxon>Cytophagia</taxon>
        <taxon>Cytophagales</taxon>
        <taxon>Spirosomataceae</taxon>
        <taxon>Fibrivirga</taxon>
    </lineage>
</organism>
<dbReference type="Gene3D" id="3.30.420.40">
    <property type="match status" value="2"/>
</dbReference>
<evidence type="ECO:0000313" key="3">
    <source>
        <dbReference type="Proteomes" id="UP000606008"/>
    </source>
</evidence>
<reference evidence="2" key="1">
    <citation type="submission" date="2024-05" db="EMBL/GenBank/DDBJ databases">
        <authorList>
            <person name="Jung D.-H."/>
        </authorList>
    </citation>
    <scope>NUCLEOTIDE SEQUENCE</scope>
    <source>
        <strain evidence="2">JA-25</strain>
    </source>
</reference>
<accession>A0ABX0QKI7</accession>
<dbReference type="Proteomes" id="UP000606008">
    <property type="component" value="Unassembled WGS sequence"/>
</dbReference>
<proteinExistence type="inferred from homology"/>
<comment type="similarity">
    <text evidence="1">Belongs to the ROK (NagC/XylR) family.</text>
</comment>